<keyword evidence="9" id="KW-1185">Reference proteome</keyword>
<name>A0ABN0NWR7_TRELE</name>
<dbReference type="InterPro" id="IPR032466">
    <property type="entry name" value="Metal_Hydrolase"/>
</dbReference>
<dbReference type="SUPFAM" id="SSF51556">
    <property type="entry name" value="Metallo-dependent hydrolases"/>
    <property type="match status" value="1"/>
</dbReference>
<protein>
    <recommendedName>
        <fullName evidence="5 7">Uronate isomerase</fullName>
        <ecNumber evidence="4 7">5.3.1.12</ecNumber>
    </recommendedName>
    <alternativeName>
        <fullName evidence="7">Glucuronate isomerase</fullName>
    </alternativeName>
    <alternativeName>
        <fullName evidence="7">Uronic isomerase</fullName>
    </alternativeName>
</protein>
<comment type="catalytic activity">
    <reaction evidence="1 7">
        <text>D-glucuronate = D-fructuronate</text>
        <dbReference type="Rhea" id="RHEA:13049"/>
        <dbReference type="ChEBI" id="CHEBI:58720"/>
        <dbReference type="ChEBI" id="CHEBI:59863"/>
        <dbReference type="EC" id="5.3.1.12"/>
    </reaction>
</comment>
<evidence type="ECO:0000313" key="8">
    <source>
        <dbReference type="EMBL" id="ERJ91702.1"/>
    </source>
</evidence>
<proteinExistence type="inferred from homology"/>
<dbReference type="Gene3D" id="1.10.2020.10">
    <property type="entry name" value="uronate isomerase, domain 2, chain A"/>
    <property type="match status" value="1"/>
</dbReference>
<accession>A0ABN0NWR7</accession>
<evidence type="ECO:0000256" key="6">
    <source>
        <dbReference type="ARBA" id="ARBA00023235"/>
    </source>
</evidence>
<dbReference type="Gene3D" id="3.20.20.140">
    <property type="entry name" value="Metal-dependent hydrolases"/>
    <property type="match status" value="1"/>
</dbReference>
<reference evidence="8 9" key="1">
    <citation type="submission" date="2013-08" db="EMBL/GenBank/DDBJ databases">
        <authorList>
            <person name="Weinstock G."/>
            <person name="Sodergren E."/>
            <person name="Wylie T."/>
            <person name="Fulton L."/>
            <person name="Fulton R."/>
            <person name="Fronick C."/>
            <person name="O'Laughlin M."/>
            <person name="Godfrey J."/>
            <person name="Miner T."/>
            <person name="Herter B."/>
            <person name="Appelbaum E."/>
            <person name="Cordes M."/>
            <person name="Lek S."/>
            <person name="Wollam A."/>
            <person name="Pepin K.H."/>
            <person name="Palsikar V.B."/>
            <person name="Mitreva M."/>
            <person name="Wilson R.K."/>
        </authorList>
    </citation>
    <scope>NUCLEOTIDE SEQUENCE [LARGE SCALE GENOMIC DNA]</scope>
    <source>
        <strain evidence="8 9">ATCC 700332</strain>
    </source>
</reference>
<dbReference type="InterPro" id="IPR003766">
    <property type="entry name" value="Uronate_isomerase"/>
</dbReference>
<dbReference type="HAMAP" id="MF_00675">
    <property type="entry name" value="UxaC"/>
    <property type="match status" value="1"/>
</dbReference>
<dbReference type="Pfam" id="PF02614">
    <property type="entry name" value="UxaC"/>
    <property type="match status" value="1"/>
</dbReference>
<evidence type="ECO:0000256" key="4">
    <source>
        <dbReference type="ARBA" id="ARBA00012546"/>
    </source>
</evidence>
<comment type="similarity">
    <text evidence="3 7">Belongs to the metallo-dependent hydrolases superfamily. Uronate isomerase family.</text>
</comment>
<comment type="catalytic activity">
    <reaction evidence="7">
        <text>aldehydo-D-galacturonate = keto-D-tagaturonate</text>
        <dbReference type="Rhea" id="RHEA:27702"/>
        <dbReference type="ChEBI" id="CHEBI:12952"/>
        <dbReference type="ChEBI" id="CHEBI:17886"/>
    </reaction>
</comment>
<dbReference type="Proteomes" id="UP000016649">
    <property type="component" value="Unassembled WGS sequence"/>
</dbReference>
<evidence type="ECO:0000256" key="7">
    <source>
        <dbReference type="HAMAP-Rule" id="MF_00675"/>
    </source>
</evidence>
<dbReference type="NCBIfam" id="NF002794">
    <property type="entry name" value="PRK02925.1"/>
    <property type="match status" value="1"/>
</dbReference>
<evidence type="ECO:0000256" key="2">
    <source>
        <dbReference type="ARBA" id="ARBA00004892"/>
    </source>
</evidence>
<comment type="pathway">
    <text evidence="2 7">Carbohydrate metabolism; pentose and glucuronate interconversion.</text>
</comment>
<comment type="caution">
    <text evidence="8">The sequence shown here is derived from an EMBL/GenBank/DDBJ whole genome shotgun (WGS) entry which is preliminary data.</text>
</comment>
<organism evidence="8 9">
    <name type="scientific">Treponema lecithinolyticum ATCC 700332</name>
    <dbReference type="NCBI Taxonomy" id="1321815"/>
    <lineage>
        <taxon>Bacteria</taxon>
        <taxon>Pseudomonadati</taxon>
        <taxon>Spirochaetota</taxon>
        <taxon>Spirochaetia</taxon>
        <taxon>Spirochaetales</taxon>
        <taxon>Treponemataceae</taxon>
        <taxon>Treponema</taxon>
    </lineage>
</organism>
<evidence type="ECO:0000256" key="3">
    <source>
        <dbReference type="ARBA" id="ARBA00008397"/>
    </source>
</evidence>
<evidence type="ECO:0000256" key="5">
    <source>
        <dbReference type="ARBA" id="ARBA00020555"/>
    </source>
</evidence>
<dbReference type="GO" id="GO:0016853">
    <property type="term" value="F:isomerase activity"/>
    <property type="evidence" value="ECO:0007669"/>
    <property type="project" value="UniProtKB-KW"/>
</dbReference>
<dbReference type="PANTHER" id="PTHR30068:SF4">
    <property type="entry name" value="URONATE ISOMERASE"/>
    <property type="match status" value="1"/>
</dbReference>
<evidence type="ECO:0000256" key="1">
    <source>
        <dbReference type="ARBA" id="ARBA00001165"/>
    </source>
</evidence>
<dbReference type="PANTHER" id="PTHR30068">
    <property type="entry name" value="URONATE ISOMERASE"/>
    <property type="match status" value="1"/>
</dbReference>
<evidence type="ECO:0000313" key="9">
    <source>
        <dbReference type="Proteomes" id="UP000016649"/>
    </source>
</evidence>
<sequence>MFIQKNFLLKTKTAQKLYFEHAQKMPIIDYHCHLPPAEIAENKRWKNITELWLSGDHYKWRAMRTFGVPERFITGDASDKEKFEKYAETVFYAIGNPLYHWTHLELSRYFNINDILSPATAHSIWEKANGKLADSEFSARSLIKKFNVRFIGTTDDPADDLHYHKQIANIQDFNVSVCPTFRPDGAVKIELASFIPWLNRLEKAAGFKIDSRSALFRALSSRMDYFAEHGCLSCDHGLDRMEYEAEKLSLKKGFNGDTFDEILDKRLNGGELQTDEIIFYKSCLLRFLGKEYAKRGWVMQLHIGALRNNNTKYFEKLGADTGFDSIDDRPYAHELSAFLNDLDYTDELPKTVLYNLNPVFNYMLASMAGNFQSDIRGKIQFGSGWWFNDQKDGMEAQLKALANLGQLSCFIGMLTDSRSFLSYTRHEYFRRILCAVLGQWIEDGEFPADIAFAGKITEDICYNNALQYFGIQGDSACR</sequence>
<keyword evidence="6 7" id="KW-0413">Isomerase</keyword>
<dbReference type="EC" id="5.3.1.12" evidence="4 7"/>
<dbReference type="RefSeq" id="WP_021686328.1">
    <property type="nucleotide sequence ID" value="NZ_KI260554.1"/>
</dbReference>
<gene>
    <name evidence="7" type="primary">uxaC</name>
    <name evidence="8" type="ORF">HMPREF9193_02158</name>
</gene>
<dbReference type="EMBL" id="AWVH01000044">
    <property type="protein sequence ID" value="ERJ91702.1"/>
    <property type="molecule type" value="Genomic_DNA"/>
</dbReference>